<accession>A0A4D6M2T6</accession>
<name>A0A4D6M2T6_VIGUN</name>
<proteinExistence type="predicted"/>
<protein>
    <submittedName>
        <fullName evidence="1">Uncharacterized protein</fullName>
    </submittedName>
</protein>
<keyword evidence="2" id="KW-1185">Reference proteome</keyword>
<reference evidence="1 2" key="1">
    <citation type="submission" date="2019-04" db="EMBL/GenBank/DDBJ databases">
        <title>An improved genome assembly and genetic linkage map for asparagus bean, Vigna unguiculata ssp. sesquipedialis.</title>
        <authorList>
            <person name="Xia Q."/>
            <person name="Zhang R."/>
            <person name="Dong Y."/>
        </authorList>
    </citation>
    <scope>NUCLEOTIDE SEQUENCE [LARGE SCALE GENOMIC DNA]</scope>
    <source>
        <tissue evidence="1">Leaf</tissue>
    </source>
</reference>
<evidence type="ECO:0000313" key="1">
    <source>
        <dbReference type="EMBL" id="QCD94364.1"/>
    </source>
</evidence>
<organism evidence="1 2">
    <name type="scientific">Vigna unguiculata</name>
    <name type="common">Cowpea</name>
    <dbReference type="NCBI Taxonomy" id="3917"/>
    <lineage>
        <taxon>Eukaryota</taxon>
        <taxon>Viridiplantae</taxon>
        <taxon>Streptophyta</taxon>
        <taxon>Embryophyta</taxon>
        <taxon>Tracheophyta</taxon>
        <taxon>Spermatophyta</taxon>
        <taxon>Magnoliopsida</taxon>
        <taxon>eudicotyledons</taxon>
        <taxon>Gunneridae</taxon>
        <taxon>Pentapetalae</taxon>
        <taxon>rosids</taxon>
        <taxon>fabids</taxon>
        <taxon>Fabales</taxon>
        <taxon>Fabaceae</taxon>
        <taxon>Papilionoideae</taxon>
        <taxon>50 kb inversion clade</taxon>
        <taxon>NPAAA clade</taxon>
        <taxon>indigoferoid/millettioid clade</taxon>
        <taxon>Phaseoleae</taxon>
        <taxon>Vigna</taxon>
    </lineage>
</organism>
<evidence type="ECO:0000313" key="2">
    <source>
        <dbReference type="Proteomes" id="UP000501690"/>
    </source>
</evidence>
<dbReference type="AlphaFoldDB" id="A0A4D6M2T6"/>
<sequence length="132" mass="15239">MNHRQATHQLYAYFWVLDEEPPGGPTHTARRRVYATQNSRFSLNYVAVMNFRQATRAVLDRFKMFMGSRESSQVLKFLKIAQNYKYHLAARGWPPGASAGAVVLRGCDGKHCVGFYYSLNWNWKIGFSDILE</sequence>
<dbReference type="Proteomes" id="UP000501690">
    <property type="component" value="Linkage Group LG5"/>
</dbReference>
<dbReference type="EMBL" id="CP039349">
    <property type="protein sequence ID" value="QCD94364.1"/>
    <property type="molecule type" value="Genomic_DNA"/>
</dbReference>
<gene>
    <name evidence="1" type="ORF">DEO72_LG5g2447</name>
</gene>